<keyword evidence="1" id="KW-0472">Membrane</keyword>
<proteinExistence type="predicted"/>
<feature type="transmembrane region" description="Helical" evidence="1">
    <location>
        <begin position="181"/>
        <end position="198"/>
    </location>
</feature>
<evidence type="ECO:0008006" key="4">
    <source>
        <dbReference type="Google" id="ProtNLM"/>
    </source>
</evidence>
<accession>A0ABU0JDI8</accession>
<feature type="transmembrane region" description="Helical" evidence="1">
    <location>
        <begin position="34"/>
        <end position="59"/>
    </location>
</feature>
<feature type="transmembrane region" description="Helical" evidence="1">
    <location>
        <begin position="358"/>
        <end position="379"/>
    </location>
</feature>
<evidence type="ECO:0000256" key="1">
    <source>
        <dbReference type="SAM" id="Phobius"/>
    </source>
</evidence>
<gene>
    <name evidence="2" type="ORF">QO011_004205</name>
</gene>
<name>A0ABU0JDI8_9HYPH</name>
<feature type="transmembrane region" description="Helical" evidence="1">
    <location>
        <begin position="328"/>
        <end position="346"/>
    </location>
</feature>
<feature type="transmembrane region" description="Helical" evidence="1">
    <location>
        <begin position="232"/>
        <end position="256"/>
    </location>
</feature>
<keyword evidence="3" id="KW-1185">Reference proteome</keyword>
<dbReference type="EMBL" id="JAUSVX010000008">
    <property type="protein sequence ID" value="MDQ0471182.1"/>
    <property type="molecule type" value="Genomic_DNA"/>
</dbReference>
<feature type="transmembrane region" description="Helical" evidence="1">
    <location>
        <begin position="276"/>
        <end position="296"/>
    </location>
</feature>
<feature type="transmembrane region" description="Helical" evidence="1">
    <location>
        <begin position="303"/>
        <end position="322"/>
    </location>
</feature>
<protein>
    <recommendedName>
        <fullName evidence="4">Glycosyltransferase RgtA/B/C/D-like domain-containing protein</fullName>
    </recommendedName>
</protein>
<dbReference type="Proteomes" id="UP001242480">
    <property type="component" value="Unassembled WGS sequence"/>
</dbReference>
<feature type="transmembrane region" description="Helical" evidence="1">
    <location>
        <begin position="204"/>
        <end position="225"/>
    </location>
</feature>
<sequence>MAGLGDFLADIDLSEPVPGTMPRRWRDMAGHAPAALVVIAAIAIRLASVTCTDVSWLLTLGERTLDGAVPYVDFIETNPPASILIYLPAVAIARLLALRPEAVVVGLVFAGAAASLALSARILAASGLRSPARDPWLAAVALFVLLILPGYAFAEREHIAVAAMLPLLAAYAGRTAGRPPGALLSVLAGIGGGIAVAIKPHFALALALPFALVLATAPLGARAWLRLLFDGAHCALAAVVVAYGILVALAFPAFPAQALPLIAAVYLPIRGSLLDMIGNPGSLVSAAAMLLALAAGRGRFRDATTPVLLLAACGGWAMIVIQGKGWPYHGYPAIALGLMAGAPPLLRRWQALTPQATALRFGATAALTGCFVALGGVAVQCLEVGPRFPGLIEAVGRLAPPRPKVVSIAGDLAYGHPLVRDLGGQWLEPVCSRWISEGAEIMLSRLDQADGRRAALERYARADRDALVAAIVDGRPDVVLVAEEHWKDWVARHGEVAAALVPYREVASVEGAAILMRR</sequence>
<keyword evidence="1" id="KW-0812">Transmembrane</keyword>
<feature type="transmembrane region" description="Helical" evidence="1">
    <location>
        <begin position="79"/>
        <end position="97"/>
    </location>
</feature>
<comment type="caution">
    <text evidence="2">The sequence shown here is derived from an EMBL/GenBank/DDBJ whole genome shotgun (WGS) entry which is preliminary data.</text>
</comment>
<feature type="transmembrane region" description="Helical" evidence="1">
    <location>
        <begin position="104"/>
        <end position="124"/>
    </location>
</feature>
<reference evidence="2 3" key="1">
    <citation type="submission" date="2023-07" db="EMBL/GenBank/DDBJ databases">
        <title>Genomic Encyclopedia of Type Strains, Phase IV (KMG-IV): sequencing the most valuable type-strain genomes for metagenomic binning, comparative biology and taxonomic classification.</title>
        <authorList>
            <person name="Goeker M."/>
        </authorList>
    </citation>
    <scope>NUCLEOTIDE SEQUENCE [LARGE SCALE GENOMIC DNA]</scope>
    <source>
        <strain evidence="2 3">DSM 19619</strain>
    </source>
</reference>
<keyword evidence="1" id="KW-1133">Transmembrane helix</keyword>
<organism evidence="2 3">
    <name type="scientific">Labrys wisconsinensis</name>
    <dbReference type="NCBI Taxonomy" id="425677"/>
    <lineage>
        <taxon>Bacteria</taxon>
        <taxon>Pseudomonadati</taxon>
        <taxon>Pseudomonadota</taxon>
        <taxon>Alphaproteobacteria</taxon>
        <taxon>Hyphomicrobiales</taxon>
        <taxon>Xanthobacteraceae</taxon>
        <taxon>Labrys</taxon>
    </lineage>
</organism>
<feature type="transmembrane region" description="Helical" evidence="1">
    <location>
        <begin position="136"/>
        <end position="154"/>
    </location>
</feature>
<evidence type="ECO:0000313" key="2">
    <source>
        <dbReference type="EMBL" id="MDQ0471182.1"/>
    </source>
</evidence>
<evidence type="ECO:0000313" key="3">
    <source>
        <dbReference type="Proteomes" id="UP001242480"/>
    </source>
</evidence>
<dbReference type="RefSeq" id="WP_307275882.1">
    <property type="nucleotide sequence ID" value="NZ_JAUSVX010000008.1"/>
</dbReference>